<sequence length="133" mass="13661">MTTRGMADKAVAPRAIPLFFLGVGVVCLVAATVGGRPVLGLVMLGAMAVCGLALALLGRRSETYRGVTGETDERFALMGRSAWATTGVVLTVANLGGLTGELVAGRSGSPFSWLMGLAAVSYVSCVGVLRQRM</sequence>
<evidence type="ECO:0008006" key="4">
    <source>
        <dbReference type="Google" id="ProtNLM"/>
    </source>
</evidence>
<keyword evidence="1" id="KW-1133">Transmembrane helix</keyword>
<keyword evidence="1" id="KW-0472">Membrane</keyword>
<keyword evidence="3" id="KW-1185">Reference proteome</keyword>
<dbReference type="EMBL" id="JAINVZ010000005">
    <property type="protein sequence ID" value="MBY8885218.1"/>
    <property type="molecule type" value="Genomic_DNA"/>
</dbReference>
<name>A0ABS7QPW2_9ACTN</name>
<feature type="transmembrane region" description="Helical" evidence="1">
    <location>
        <begin position="38"/>
        <end position="57"/>
    </location>
</feature>
<comment type="caution">
    <text evidence="2">The sequence shown here is derived from an EMBL/GenBank/DDBJ whole genome shotgun (WGS) entry which is preliminary data.</text>
</comment>
<feature type="transmembrane region" description="Helical" evidence="1">
    <location>
        <begin position="12"/>
        <end position="32"/>
    </location>
</feature>
<protein>
    <recommendedName>
        <fullName evidence="4">DUF2178 domain-containing protein</fullName>
    </recommendedName>
</protein>
<dbReference type="Proteomes" id="UP001198565">
    <property type="component" value="Unassembled WGS sequence"/>
</dbReference>
<accession>A0ABS7QPW2</accession>
<feature type="transmembrane region" description="Helical" evidence="1">
    <location>
        <begin position="77"/>
        <end position="99"/>
    </location>
</feature>
<proteinExistence type="predicted"/>
<keyword evidence="1" id="KW-0812">Transmembrane</keyword>
<organism evidence="2 3">
    <name type="scientific">Streptantibioticus parmotrematis</name>
    <dbReference type="NCBI Taxonomy" id="2873249"/>
    <lineage>
        <taxon>Bacteria</taxon>
        <taxon>Bacillati</taxon>
        <taxon>Actinomycetota</taxon>
        <taxon>Actinomycetes</taxon>
        <taxon>Kitasatosporales</taxon>
        <taxon>Streptomycetaceae</taxon>
        <taxon>Streptantibioticus</taxon>
    </lineage>
</organism>
<gene>
    <name evidence="2" type="ORF">K7472_10215</name>
</gene>
<evidence type="ECO:0000256" key="1">
    <source>
        <dbReference type="SAM" id="Phobius"/>
    </source>
</evidence>
<feature type="transmembrane region" description="Helical" evidence="1">
    <location>
        <begin position="111"/>
        <end position="129"/>
    </location>
</feature>
<evidence type="ECO:0000313" key="3">
    <source>
        <dbReference type="Proteomes" id="UP001198565"/>
    </source>
</evidence>
<reference evidence="2 3" key="1">
    <citation type="submission" date="2021-08" db="EMBL/GenBank/DDBJ databases">
        <title>Streptomyces sp. PTM05 isolated from lichen.</title>
        <authorList>
            <person name="Somphong A."/>
            <person name="Phongsopitanun W."/>
            <person name="Tanasupawat S."/>
        </authorList>
    </citation>
    <scope>NUCLEOTIDE SEQUENCE [LARGE SCALE GENOMIC DNA]</scope>
    <source>
        <strain evidence="2 3">Ptm05</strain>
    </source>
</reference>
<evidence type="ECO:0000313" key="2">
    <source>
        <dbReference type="EMBL" id="MBY8885218.1"/>
    </source>
</evidence>